<gene>
    <name evidence="1" type="ORF">KK137_12300</name>
</gene>
<dbReference type="RefSeq" id="WP_214536714.1">
    <property type="nucleotide sequence ID" value="NZ_JAHFVK010000002.1"/>
</dbReference>
<dbReference type="EMBL" id="JAHFVK010000002">
    <property type="protein sequence ID" value="MBT2135111.1"/>
    <property type="molecule type" value="Genomic_DNA"/>
</dbReference>
<reference evidence="1 2" key="1">
    <citation type="submission" date="2021-05" db="EMBL/GenBank/DDBJ databases">
        <title>Croceibacterium sp. LX-88 genome sequence.</title>
        <authorList>
            <person name="Luo X."/>
        </authorList>
    </citation>
    <scope>NUCLEOTIDE SEQUENCE [LARGE SCALE GENOMIC DNA]</scope>
    <source>
        <strain evidence="1 2">LX-88</strain>
    </source>
</reference>
<name>A0ABS5W5T4_9SPHN</name>
<accession>A0ABS5W5T4</accession>
<dbReference type="Proteomes" id="UP000811255">
    <property type="component" value="Unassembled WGS sequence"/>
</dbReference>
<evidence type="ECO:0000313" key="2">
    <source>
        <dbReference type="Proteomes" id="UP000811255"/>
    </source>
</evidence>
<comment type="caution">
    <text evidence="1">The sequence shown here is derived from an EMBL/GenBank/DDBJ whole genome shotgun (WGS) entry which is preliminary data.</text>
</comment>
<proteinExistence type="predicted"/>
<keyword evidence="2" id="KW-1185">Reference proteome</keyword>
<protein>
    <submittedName>
        <fullName evidence="1">Uncharacterized protein</fullName>
    </submittedName>
</protein>
<sequence length="53" mass="6165">MIEAATKGAELATRLTAKAELLGKARAEMRKRRDDPRRWRRSGLLWPLFGKER</sequence>
<organism evidence="1 2">
    <name type="scientific">Croceibacterium selenioxidans</name>
    <dbReference type="NCBI Taxonomy" id="2838833"/>
    <lineage>
        <taxon>Bacteria</taxon>
        <taxon>Pseudomonadati</taxon>
        <taxon>Pseudomonadota</taxon>
        <taxon>Alphaproteobacteria</taxon>
        <taxon>Sphingomonadales</taxon>
        <taxon>Erythrobacteraceae</taxon>
        <taxon>Croceibacterium</taxon>
    </lineage>
</organism>
<evidence type="ECO:0000313" key="1">
    <source>
        <dbReference type="EMBL" id="MBT2135111.1"/>
    </source>
</evidence>